<sequence length="642" mass="71159">MTSHPTAVTQYSLPPPLNHHSLVASIIGSTRRNNRDPAAANAIRGPQSALTNFLAAHNISAQQIHQDYQRRVREAQEQADAEAAADSQDKENESQEDGDDVDLAERQKRKRKEEKALLKIKQSKEFKRRKFDKKARGDVDASDDDAIARNMMAKAVPMPGQFENCELCKKRFTVTPYSKTGLLGGLLCGKCSKEMKDDEKKEALAKKKKAAAPRGRRRQTESDRMMGDVKPGAKSLVEVCVRRVANVVHDIDEFGDMPQNIMDRLSQILSKQRVITPRVLELFLRSDGDRIVVYDCGKLETEDFQKMFAFMPNVETVNLRFAGQLKNNVIEYMADKCKKIRHLQMGAANLVSDESWIKLCAAIGPNLESLKLSELNDSFKDDTVKEIVKHCPNLRRLKLRSCSHMTEASIMHLANLSKLEHLTLAVAQQDTSPTSLVNLVTSLGPNLRTLCLEDYIELDDAVINAIRDNCKNLSKLRITGSSTVSDQAFSELFGGTSVIPPLTYADLSDNRDIDNMRPDGPEDAPIGFGDQGLQSLMLHSGDKIYSLNLKADRHISHAALLATFDGVKKYPLLSDVDLSFVTQIDDVVMSGIFKSCPALSKLVVFACFNARASRIPAGIAVIGLPNAQDNIIQEGGLDVKDL</sequence>
<gene>
    <name evidence="3" type="ORF">B0A52_07503</name>
</gene>
<dbReference type="InterPro" id="IPR006553">
    <property type="entry name" value="Leu-rich_rpt_Cys-con_subtyp"/>
</dbReference>
<evidence type="ECO:0000256" key="1">
    <source>
        <dbReference type="SAM" id="MobiDB-lite"/>
    </source>
</evidence>
<dbReference type="Pfam" id="PF23550">
    <property type="entry name" value="zf_Tbcl_Rhp7"/>
    <property type="match status" value="1"/>
</dbReference>
<dbReference type="AlphaFoldDB" id="A0A438MYM5"/>
<dbReference type="PANTHER" id="PTHR13318:SF234">
    <property type="entry name" value="RNI-LIKE PROTEIN"/>
    <property type="match status" value="1"/>
</dbReference>
<feature type="compositionally biased region" description="Basic and acidic residues" evidence="1">
    <location>
        <begin position="67"/>
        <end position="76"/>
    </location>
</feature>
<evidence type="ECO:0000259" key="2">
    <source>
        <dbReference type="Pfam" id="PF23550"/>
    </source>
</evidence>
<feature type="compositionally biased region" description="Basic residues" evidence="1">
    <location>
        <begin position="206"/>
        <end position="217"/>
    </location>
</feature>
<dbReference type="VEuPathDB" id="FungiDB:PV10_02985"/>
<organism evidence="3 4">
    <name type="scientific">Exophiala mesophila</name>
    <name type="common">Black yeast-like fungus</name>
    <dbReference type="NCBI Taxonomy" id="212818"/>
    <lineage>
        <taxon>Eukaryota</taxon>
        <taxon>Fungi</taxon>
        <taxon>Dikarya</taxon>
        <taxon>Ascomycota</taxon>
        <taxon>Pezizomycotina</taxon>
        <taxon>Eurotiomycetes</taxon>
        <taxon>Chaetothyriomycetidae</taxon>
        <taxon>Chaetothyriales</taxon>
        <taxon>Herpotrichiellaceae</taxon>
        <taxon>Exophiala</taxon>
    </lineage>
</organism>
<dbReference type="Proteomes" id="UP000288859">
    <property type="component" value="Unassembled WGS sequence"/>
</dbReference>
<dbReference type="SUPFAM" id="SSF52047">
    <property type="entry name" value="RNI-like"/>
    <property type="match status" value="1"/>
</dbReference>
<dbReference type="InterPro" id="IPR032675">
    <property type="entry name" value="LRR_dom_sf"/>
</dbReference>
<evidence type="ECO:0000313" key="3">
    <source>
        <dbReference type="EMBL" id="RVX68848.1"/>
    </source>
</evidence>
<dbReference type="PANTHER" id="PTHR13318">
    <property type="entry name" value="PARTNER OF PAIRED, ISOFORM B-RELATED"/>
    <property type="match status" value="1"/>
</dbReference>
<dbReference type="InterPro" id="IPR056451">
    <property type="entry name" value="Znf_Tbcl_Rhp7"/>
</dbReference>
<name>A0A438MYM5_EXOME</name>
<protein>
    <recommendedName>
        <fullName evidence="2">DNA repair protein rhp7 treble clef domain-containing protein</fullName>
    </recommendedName>
</protein>
<proteinExistence type="predicted"/>
<reference evidence="3 4" key="1">
    <citation type="submission" date="2017-03" db="EMBL/GenBank/DDBJ databases">
        <title>Genomes of endolithic fungi from Antarctica.</title>
        <authorList>
            <person name="Coleine C."/>
            <person name="Masonjones S."/>
            <person name="Stajich J.E."/>
        </authorList>
    </citation>
    <scope>NUCLEOTIDE SEQUENCE [LARGE SCALE GENOMIC DNA]</scope>
    <source>
        <strain evidence="3 4">CCFEE 6314</strain>
    </source>
</reference>
<dbReference type="Gene3D" id="3.80.10.10">
    <property type="entry name" value="Ribonuclease Inhibitor"/>
    <property type="match status" value="2"/>
</dbReference>
<dbReference type="SMART" id="SM00367">
    <property type="entry name" value="LRR_CC"/>
    <property type="match status" value="6"/>
</dbReference>
<dbReference type="FunFam" id="3.80.10.10:FF:000601">
    <property type="entry name" value="DNA repair protein Rad7, protein"/>
    <property type="match status" value="1"/>
</dbReference>
<feature type="region of interest" description="Disordered" evidence="1">
    <location>
        <begin position="202"/>
        <end position="228"/>
    </location>
</feature>
<accession>A0A438MYM5</accession>
<comment type="caution">
    <text evidence="3">The sequence shown here is derived from an EMBL/GenBank/DDBJ whole genome shotgun (WGS) entry which is preliminary data.</text>
</comment>
<feature type="domain" description="DNA repair protein rhp7 treble clef" evidence="2">
    <location>
        <begin position="159"/>
        <end position="196"/>
    </location>
</feature>
<evidence type="ECO:0000313" key="4">
    <source>
        <dbReference type="Proteomes" id="UP000288859"/>
    </source>
</evidence>
<dbReference type="EMBL" id="NAJM01000034">
    <property type="protein sequence ID" value="RVX68848.1"/>
    <property type="molecule type" value="Genomic_DNA"/>
</dbReference>
<feature type="region of interest" description="Disordered" evidence="1">
    <location>
        <begin position="65"/>
        <end position="115"/>
    </location>
</feature>
<dbReference type="GO" id="GO:0031146">
    <property type="term" value="P:SCF-dependent proteasomal ubiquitin-dependent protein catabolic process"/>
    <property type="evidence" value="ECO:0007669"/>
    <property type="project" value="TreeGrafter"/>
</dbReference>
<dbReference type="OrthoDB" id="1924287at2759"/>
<feature type="compositionally biased region" description="Basic and acidic residues" evidence="1">
    <location>
        <begin position="218"/>
        <end position="227"/>
    </location>
</feature>
<dbReference type="GO" id="GO:0019005">
    <property type="term" value="C:SCF ubiquitin ligase complex"/>
    <property type="evidence" value="ECO:0007669"/>
    <property type="project" value="TreeGrafter"/>
</dbReference>